<dbReference type="InterPro" id="IPR035979">
    <property type="entry name" value="RBD_domain_sf"/>
</dbReference>
<dbReference type="EMBL" id="LNIX01000004">
    <property type="protein sequence ID" value="OXA56077.1"/>
    <property type="molecule type" value="Genomic_DNA"/>
</dbReference>
<dbReference type="PANTHER" id="PTHR24012">
    <property type="entry name" value="RNA BINDING PROTEIN"/>
    <property type="match status" value="1"/>
</dbReference>
<dbReference type="SMART" id="SM00360">
    <property type="entry name" value="RRM"/>
    <property type="match status" value="3"/>
</dbReference>
<dbReference type="FunFam" id="3.30.70.330:FF:000013">
    <property type="entry name" value="CUGBP Elav-like family member 1 isoform 2"/>
    <property type="match status" value="1"/>
</dbReference>
<dbReference type="GO" id="GO:0005737">
    <property type="term" value="C:cytoplasm"/>
    <property type="evidence" value="ECO:0007669"/>
    <property type="project" value="UniProtKB-ARBA"/>
</dbReference>
<dbReference type="FunFam" id="3.30.70.330:FF:000198">
    <property type="entry name" value="CUGBP Elav-like family member 6 isoform X3"/>
    <property type="match status" value="1"/>
</dbReference>
<feature type="domain" description="RRM" evidence="4">
    <location>
        <begin position="310"/>
        <end position="388"/>
    </location>
</feature>
<feature type="domain" description="RRM" evidence="4">
    <location>
        <begin position="102"/>
        <end position="182"/>
    </location>
</feature>
<organism evidence="5 6">
    <name type="scientific">Folsomia candida</name>
    <name type="common">Springtail</name>
    <dbReference type="NCBI Taxonomy" id="158441"/>
    <lineage>
        <taxon>Eukaryota</taxon>
        <taxon>Metazoa</taxon>
        <taxon>Ecdysozoa</taxon>
        <taxon>Arthropoda</taxon>
        <taxon>Hexapoda</taxon>
        <taxon>Collembola</taxon>
        <taxon>Entomobryomorpha</taxon>
        <taxon>Isotomoidea</taxon>
        <taxon>Isotomidae</taxon>
        <taxon>Proisotominae</taxon>
        <taxon>Folsomia</taxon>
    </lineage>
</organism>
<dbReference type="GO" id="GO:0003729">
    <property type="term" value="F:mRNA binding"/>
    <property type="evidence" value="ECO:0007669"/>
    <property type="project" value="UniProtKB-ARBA"/>
</dbReference>
<evidence type="ECO:0000256" key="2">
    <source>
        <dbReference type="ARBA" id="ARBA00022884"/>
    </source>
</evidence>
<evidence type="ECO:0000313" key="6">
    <source>
        <dbReference type="Proteomes" id="UP000198287"/>
    </source>
</evidence>
<gene>
    <name evidence="5" type="ORF">Fcan01_09683</name>
</gene>
<dbReference type="Gene3D" id="3.30.70.330">
    <property type="match status" value="3"/>
</dbReference>
<sequence length="393" mass="42864">MMTGNGESMPDCDAIKMFVGQIPKSWTENDVRIHFQEFGQIFLVNVLRDKITKQSRGCCFITYFKRKSALDAQNACHNLKTLPGMNHPLQIKPADNENRAERKIFVGMICKKVTEMDLRTMFCRFGLIEECSILRDGNGMSRGCGFVTFSSKACALSAIKGMHHSTTMDGCSSPIVVKFADVQRDKVTKDAIALLTTLSDQSSSQKSQYLPVLHLLQQGSCANILAQASSPYGTMSSSVVGSVGGSFHHQSPPTATDMATLTYLANLASASSTASQQNCGNNGNTSPTGSRSGSGFTYNFPAQLEGPVDSNLFVYHLPQEFSDSDMIQAFLPFGTILSAKVFIDKATNLSKCFGFVSYDNQISAHLAISAMNGFQIGPKRLKVQLKRAKDKPY</sequence>
<feature type="domain" description="RRM" evidence="4">
    <location>
        <begin position="15"/>
        <end position="96"/>
    </location>
</feature>
<dbReference type="Pfam" id="PF00076">
    <property type="entry name" value="RRM_1"/>
    <property type="match status" value="3"/>
</dbReference>
<accession>A0A226EG11</accession>
<evidence type="ECO:0000259" key="4">
    <source>
        <dbReference type="PROSITE" id="PS50102"/>
    </source>
</evidence>
<name>A0A226EG11_FOLCA</name>
<reference evidence="5 6" key="1">
    <citation type="submission" date="2015-12" db="EMBL/GenBank/DDBJ databases">
        <title>The genome of Folsomia candida.</title>
        <authorList>
            <person name="Faddeeva A."/>
            <person name="Derks M.F."/>
            <person name="Anvar Y."/>
            <person name="Smit S."/>
            <person name="Van Straalen N."/>
            <person name="Roelofs D."/>
        </authorList>
    </citation>
    <scope>NUCLEOTIDE SEQUENCE [LARGE SCALE GENOMIC DNA]</scope>
    <source>
        <strain evidence="5 6">VU population</strain>
        <tissue evidence="5">Whole body</tissue>
    </source>
</reference>
<evidence type="ECO:0000313" key="5">
    <source>
        <dbReference type="EMBL" id="OXA56077.1"/>
    </source>
</evidence>
<dbReference type="SUPFAM" id="SSF54928">
    <property type="entry name" value="RNA-binding domain, RBD"/>
    <property type="match status" value="2"/>
</dbReference>
<keyword evidence="6" id="KW-1185">Reference proteome</keyword>
<protein>
    <submittedName>
        <fullName evidence="5">RNA-binding protein BRN1</fullName>
    </submittedName>
</protein>
<dbReference type="PROSITE" id="PS50102">
    <property type="entry name" value="RRM"/>
    <property type="match status" value="3"/>
</dbReference>
<dbReference type="FunFam" id="3.30.70.330:FF:000383">
    <property type="entry name" value="Sex lethal, isoform D"/>
    <property type="match status" value="1"/>
</dbReference>
<dbReference type="OMA" id="FPCHPAP"/>
<dbReference type="Proteomes" id="UP000198287">
    <property type="component" value="Unassembled WGS sequence"/>
</dbReference>
<dbReference type="GO" id="GO:0010629">
    <property type="term" value="P:negative regulation of gene expression"/>
    <property type="evidence" value="ECO:0007669"/>
    <property type="project" value="UniProtKB-ARBA"/>
</dbReference>
<dbReference type="GO" id="GO:0009967">
    <property type="term" value="P:positive regulation of signal transduction"/>
    <property type="evidence" value="ECO:0007669"/>
    <property type="project" value="UniProtKB-ARBA"/>
</dbReference>
<evidence type="ECO:0000256" key="1">
    <source>
        <dbReference type="ARBA" id="ARBA00022737"/>
    </source>
</evidence>
<dbReference type="InterPro" id="IPR012677">
    <property type="entry name" value="Nucleotide-bd_a/b_plait_sf"/>
</dbReference>
<comment type="caution">
    <text evidence="5">The sequence shown here is derived from an EMBL/GenBank/DDBJ whole genome shotgun (WGS) entry which is preliminary data.</text>
</comment>
<dbReference type="AlphaFoldDB" id="A0A226EG11"/>
<keyword evidence="1" id="KW-0677">Repeat</keyword>
<dbReference type="InterPro" id="IPR000504">
    <property type="entry name" value="RRM_dom"/>
</dbReference>
<evidence type="ECO:0000256" key="3">
    <source>
        <dbReference type="PROSITE-ProRule" id="PRU00176"/>
    </source>
</evidence>
<keyword evidence="2 3" id="KW-0694">RNA-binding</keyword>
<dbReference type="STRING" id="158441.A0A226EG11"/>
<dbReference type="OrthoDB" id="410044at2759"/>
<proteinExistence type="predicted"/>